<feature type="non-terminal residue" evidence="1">
    <location>
        <position position="33"/>
    </location>
</feature>
<gene>
    <name evidence="1" type="ORF">S01H1_70020</name>
</gene>
<reference evidence="1" key="1">
    <citation type="journal article" date="2014" name="Front. Microbiol.">
        <title>High frequency of phylogenetically diverse reductive dehalogenase-homologous genes in deep subseafloor sedimentary metagenomes.</title>
        <authorList>
            <person name="Kawai M."/>
            <person name="Futagami T."/>
            <person name="Toyoda A."/>
            <person name="Takaki Y."/>
            <person name="Nishi S."/>
            <person name="Hori S."/>
            <person name="Arai W."/>
            <person name="Tsubouchi T."/>
            <person name="Morono Y."/>
            <person name="Uchiyama I."/>
            <person name="Ito T."/>
            <person name="Fujiyama A."/>
            <person name="Inagaki F."/>
            <person name="Takami H."/>
        </authorList>
    </citation>
    <scope>NUCLEOTIDE SEQUENCE</scope>
    <source>
        <strain evidence="1">Expedition CK06-06</strain>
    </source>
</reference>
<organism evidence="1">
    <name type="scientific">marine sediment metagenome</name>
    <dbReference type="NCBI Taxonomy" id="412755"/>
    <lineage>
        <taxon>unclassified sequences</taxon>
        <taxon>metagenomes</taxon>
        <taxon>ecological metagenomes</taxon>
    </lineage>
</organism>
<protein>
    <submittedName>
        <fullName evidence="1">Uncharacterized protein</fullName>
    </submittedName>
</protein>
<comment type="caution">
    <text evidence="1">The sequence shown here is derived from an EMBL/GenBank/DDBJ whole genome shotgun (WGS) entry which is preliminary data.</text>
</comment>
<proteinExistence type="predicted"/>
<dbReference type="EMBL" id="BARS01046522">
    <property type="protein sequence ID" value="GAG30193.1"/>
    <property type="molecule type" value="Genomic_DNA"/>
</dbReference>
<dbReference type="AlphaFoldDB" id="X0X0I4"/>
<evidence type="ECO:0000313" key="1">
    <source>
        <dbReference type="EMBL" id="GAG30193.1"/>
    </source>
</evidence>
<accession>X0X0I4</accession>
<sequence length="33" mass="3989">MVHYLDKIPTFLLQSPFIFEKLDVYRKALDFAE</sequence>
<name>X0X0I4_9ZZZZ</name>